<comment type="caution">
    <text evidence="2">The sequence shown here is derived from an EMBL/GenBank/DDBJ whole genome shotgun (WGS) entry which is preliminary data.</text>
</comment>
<dbReference type="AlphaFoldDB" id="A0A5R9E6Y9"/>
<protein>
    <submittedName>
        <fullName evidence="2">Uncharacterized protein</fullName>
    </submittedName>
</protein>
<dbReference type="Proteomes" id="UP000305921">
    <property type="component" value="Unassembled WGS sequence"/>
</dbReference>
<sequence>MLSVRGQVVQGGGAQRVKRGGDSGPDLSAVRAVPGELGAQSQPQGVADLCGQKHPAGGDNGWRARRKIASPTDLISAAAEGQPDAPHWGWKWAAGFESPGVLCADGRIAEAGGSIGKYDDVTDAWRAASYPLQIYQQEQAAADALREAKRELNFARRGYGEDSEEYQAANARRLDALRKLAEVLNGMMRAGIRVPAFTPDWAEELKALGVLDRPEALPVLTPDGQIVRGGGEE</sequence>
<reference evidence="2 3" key="1">
    <citation type="submission" date="2019-05" db="EMBL/GenBank/DDBJ databases">
        <title>Streptomyces marianii sp. nov., a novel marine actinomycete from southern coast of India.</title>
        <authorList>
            <person name="Iniyan A.M."/>
            <person name="Wink J."/>
            <person name="Ramprasad E."/>
            <person name="Ramana C.V."/>
            <person name="Bunk B."/>
            <person name="Sproer C."/>
            <person name="Joseph F.-J.R.S."/>
            <person name="Vincent S.G.P."/>
        </authorList>
    </citation>
    <scope>NUCLEOTIDE SEQUENCE [LARGE SCALE GENOMIC DNA]</scope>
    <source>
        <strain evidence="2 3">ICN19</strain>
    </source>
</reference>
<organism evidence="2 3">
    <name type="scientific">Streptomyces marianii</name>
    <dbReference type="NCBI Taxonomy" id="1817406"/>
    <lineage>
        <taxon>Bacteria</taxon>
        <taxon>Bacillati</taxon>
        <taxon>Actinomycetota</taxon>
        <taxon>Actinomycetes</taxon>
        <taxon>Kitasatosporales</taxon>
        <taxon>Streptomycetaceae</taxon>
        <taxon>Streptomyces</taxon>
    </lineage>
</organism>
<dbReference type="OrthoDB" id="4137295at2"/>
<name>A0A5R9E6Y9_9ACTN</name>
<proteinExistence type="predicted"/>
<evidence type="ECO:0000313" key="2">
    <source>
        <dbReference type="EMBL" id="TLQ45057.1"/>
    </source>
</evidence>
<keyword evidence="3" id="KW-1185">Reference proteome</keyword>
<evidence type="ECO:0000313" key="3">
    <source>
        <dbReference type="Proteomes" id="UP000305921"/>
    </source>
</evidence>
<evidence type="ECO:0000256" key="1">
    <source>
        <dbReference type="SAM" id="MobiDB-lite"/>
    </source>
</evidence>
<dbReference type="EMBL" id="VAWE01000001">
    <property type="protein sequence ID" value="TLQ45057.1"/>
    <property type="molecule type" value="Genomic_DNA"/>
</dbReference>
<dbReference type="RefSeq" id="WP_138054414.1">
    <property type="nucleotide sequence ID" value="NZ_VAWE01000001.1"/>
</dbReference>
<accession>A0A5R9E6Y9</accession>
<gene>
    <name evidence="2" type="ORF">FEF34_20180</name>
</gene>
<feature type="region of interest" description="Disordered" evidence="1">
    <location>
        <begin position="1"/>
        <end position="63"/>
    </location>
</feature>